<evidence type="ECO:0000313" key="1">
    <source>
        <dbReference type="EMBL" id="CAB4166317.1"/>
    </source>
</evidence>
<organism evidence="2">
    <name type="scientific">uncultured Caudovirales phage</name>
    <dbReference type="NCBI Taxonomy" id="2100421"/>
    <lineage>
        <taxon>Viruses</taxon>
        <taxon>Duplodnaviria</taxon>
        <taxon>Heunggongvirae</taxon>
        <taxon>Uroviricota</taxon>
        <taxon>Caudoviricetes</taxon>
        <taxon>Peduoviridae</taxon>
        <taxon>Maltschvirus</taxon>
        <taxon>Maltschvirus maltsch</taxon>
    </lineage>
</organism>
<dbReference type="EMBL" id="LR796891">
    <property type="protein sequence ID" value="CAB4172798.1"/>
    <property type="molecule type" value="Genomic_DNA"/>
</dbReference>
<sequence>MATNQVASTVTTNIVPVQAVFNSDGVCLGLIGPAGVYFSPPLTNDTITGATISASTITTSTITAPIITAPVLSLRVTTEAALGAIANAINTTGKAQGSIVYASDTKLIYVAAGATAASLWYLADGTTPITPA</sequence>
<protein>
    <submittedName>
        <fullName evidence="2">Uncharacterized protein</fullName>
    </submittedName>
</protein>
<name>A0A6J5PUQ6_9CAUD</name>
<dbReference type="EMBL" id="LR796969">
    <property type="protein sequence ID" value="CAB4178602.1"/>
    <property type="molecule type" value="Genomic_DNA"/>
</dbReference>
<reference evidence="2" key="1">
    <citation type="submission" date="2020-05" db="EMBL/GenBank/DDBJ databases">
        <authorList>
            <person name="Chiriac C."/>
            <person name="Salcher M."/>
            <person name="Ghai R."/>
            <person name="Kavagutti S V."/>
        </authorList>
    </citation>
    <scope>NUCLEOTIDE SEQUENCE</scope>
</reference>
<evidence type="ECO:0000313" key="3">
    <source>
        <dbReference type="EMBL" id="CAB4178602.1"/>
    </source>
</evidence>
<gene>
    <name evidence="3" type="ORF">UFOVP1019_3</name>
    <name evidence="4" type="ORF">UFOVP1618_37</name>
    <name evidence="1" type="ORF">UFOVP846_23</name>
    <name evidence="2" type="ORF">UFOVP940_5</name>
</gene>
<dbReference type="EMBL" id="LR797482">
    <property type="protein sequence ID" value="CAB4219490.1"/>
    <property type="molecule type" value="Genomic_DNA"/>
</dbReference>
<evidence type="ECO:0000313" key="2">
    <source>
        <dbReference type="EMBL" id="CAB4172798.1"/>
    </source>
</evidence>
<proteinExistence type="predicted"/>
<dbReference type="EMBL" id="LR796779">
    <property type="protein sequence ID" value="CAB4166317.1"/>
    <property type="molecule type" value="Genomic_DNA"/>
</dbReference>
<evidence type="ECO:0000313" key="4">
    <source>
        <dbReference type="EMBL" id="CAB4219490.1"/>
    </source>
</evidence>
<accession>A0A6J5PUQ6</accession>